<dbReference type="CDD" id="cd00254">
    <property type="entry name" value="LT-like"/>
    <property type="match status" value="1"/>
</dbReference>
<feature type="domain" description="Transglycosylase SLT" evidence="2">
    <location>
        <begin position="83"/>
        <end position="180"/>
    </location>
</feature>
<protein>
    <submittedName>
        <fullName evidence="3">Soluble lytic murein transglycosylase-like protein</fullName>
    </submittedName>
</protein>
<feature type="region of interest" description="Disordered" evidence="1">
    <location>
        <begin position="202"/>
        <end position="229"/>
    </location>
</feature>
<dbReference type="RefSeq" id="WP_121250089.1">
    <property type="nucleotide sequence ID" value="NZ_RBIL01000001.1"/>
</dbReference>
<gene>
    <name evidence="3" type="ORF">C8N24_2234</name>
</gene>
<sequence length="229" mass="22721">MSIEVAISRMSQIQAMLAAQTPMAVPPAAKPAAFSNALANAQGTATAPANTNFAALASAAPTTATPPTGPSELPAGTPYAAEITAAAKANGVDPALLAGLVKQESGFNPTAGSPVGARGLTQLMPATAAGLGVKNVLDPVENLNGGAKYLKQQLDAFGGDVAKALAAYNAGPGAVKRFGGIPPYAETQNYVRIVQQNAASLRTPSSAAPAAAPTPSVTPYSSSNQPSEI</sequence>
<dbReference type="SUPFAM" id="SSF53955">
    <property type="entry name" value="Lysozyme-like"/>
    <property type="match status" value="1"/>
</dbReference>
<dbReference type="Gene3D" id="1.10.530.10">
    <property type="match status" value="1"/>
</dbReference>
<proteinExistence type="predicted"/>
<dbReference type="InterPro" id="IPR023346">
    <property type="entry name" value="Lysozyme-like_dom_sf"/>
</dbReference>
<dbReference type="Pfam" id="PF01464">
    <property type="entry name" value="SLT"/>
    <property type="match status" value="1"/>
</dbReference>
<evidence type="ECO:0000256" key="1">
    <source>
        <dbReference type="SAM" id="MobiDB-lite"/>
    </source>
</evidence>
<dbReference type="EMBL" id="RBIL01000001">
    <property type="protein sequence ID" value="RKQ92388.1"/>
    <property type="molecule type" value="Genomic_DNA"/>
</dbReference>
<organism evidence="3 4">
    <name type="scientific">Solirubrobacter pauli</name>
    <dbReference type="NCBI Taxonomy" id="166793"/>
    <lineage>
        <taxon>Bacteria</taxon>
        <taxon>Bacillati</taxon>
        <taxon>Actinomycetota</taxon>
        <taxon>Thermoleophilia</taxon>
        <taxon>Solirubrobacterales</taxon>
        <taxon>Solirubrobacteraceae</taxon>
        <taxon>Solirubrobacter</taxon>
    </lineage>
</organism>
<evidence type="ECO:0000313" key="4">
    <source>
        <dbReference type="Proteomes" id="UP000278962"/>
    </source>
</evidence>
<keyword evidence="4" id="KW-1185">Reference proteome</keyword>
<evidence type="ECO:0000313" key="3">
    <source>
        <dbReference type="EMBL" id="RKQ92388.1"/>
    </source>
</evidence>
<reference evidence="3 4" key="1">
    <citation type="submission" date="2018-10" db="EMBL/GenBank/DDBJ databases">
        <title>Genomic Encyclopedia of Archaeal and Bacterial Type Strains, Phase II (KMG-II): from individual species to whole genera.</title>
        <authorList>
            <person name="Goeker M."/>
        </authorList>
    </citation>
    <scope>NUCLEOTIDE SEQUENCE [LARGE SCALE GENOMIC DNA]</scope>
    <source>
        <strain evidence="3 4">DSM 14954</strain>
    </source>
</reference>
<evidence type="ECO:0000259" key="2">
    <source>
        <dbReference type="Pfam" id="PF01464"/>
    </source>
</evidence>
<dbReference type="PANTHER" id="PTHR37423:SF2">
    <property type="entry name" value="MEMBRANE-BOUND LYTIC MUREIN TRANSGLYCOSYLASE C"/>
    <property type="match status" value="1"/>
</dbReference>
<dbReference type="OrthoDB" id="9815778at2"/>
<comment type="caution">
    <text evidence="3">The sequence shown here is derived from an EMBL/GenBank/DDBJ whole genome shotgun (WGS) entry which is preliminary data.</text>
</comment>
<dbReference type="InterPro" id="IPR008258">
    <property type="entry name" value="Transglycosylase_SLT_dom_1"/>
</dbReference>
<feature type="compositionally biased region" description="Low complexity" evidence="1">
    <location>
        <begin position="202"/>
        <end position="223"/>
    </location>
</feature>
<name>A0A660LBK2_9ACTN</name>
<dbReference type="AlphaFoldDB" id="A0A660LBK2"/>
<dbReference type="PANTHER" id="PTHR37423">
    <property type="entry name" value="SOLUBLE LYTIC MUREIN TRANSGLYCOSYLASE-RELATED"/>
    <property type="match status" value="1"/>
</dbReference>
<accession>A0A660LBK2</accession>
<dbReference type="Proteomes" id="UP000278962">
    <property type="component" value="Unassembled WGS sequence"/>
</dbReference>